<dbReference type="EMBL" id="JASVDS010000010">
    <property type="protein sequence ID" value="MDL5034618.1"/>
    <property type="molecule type" value="Genomic_DNA"/>
</dbReference>
<keyword evidence="3 6" id="KW-0378">Hydrolase</keyword>
<evidence type="ECO:0000256" key="3">
    <source>
        <dbReference type="ARBA" id="ARBA00022801"/>
    </source>
</evidence>
<evidence type="ECO:0000313" key="6">
    <source>
        <dbReference type="EMBL" id="MDL5034618.1"/>
    </source>
</evidence>
<organism evidence="6 7">
    <name type="scientific">Roseateles subflavus</name>
    <dbReference type="NCBI Taxonomy" id="3053353"/>
    <lineage>
        <taxon>Bacteria</taxon>
        <taxon>Pseudomonadati</taxon>
        <taxon>Pseudomonadota</taxon>
        <taxon>Betaproteobacteria</taxon>
        <taxon>Burkholderiales</taxon>
        <taxon>Sphaerotilaceae</taxon>
        <taxon>Roseateles</taxon>
    </lineage>
</organism>
<dbReference type="Pfam" id="PF01451">
    <property type="entry name" value="LMWPc"/>
    <property type="match status" value="1"/>
</dbReference>
<dbReference type="Gene3D" id="3.40.50.2300">
    <property type="match status" value="1"/>
</dbReference>
<dbReference type="RefSeq" id="WP_285984691.1">
    <property type="nucleotide sequence ID" value="NZ_JASVDS010000010.1"/>
</dbReference>
<comment type="similarity">
    <text evidence="1">Belongs to the low molecular weight phosphotyrosine protein phosphatase family.</text>
</comment>
<name>A0ABT7LP09_9BURK</name>
<dbReference type="CDD" id="cd16343">
    <property type="entry name" value="LMWPTP"/>
    <property type="match status" value="1"/>
</dbReference>
<keyword evidence="4" id="KW-0904">Protein phosphatase</keyword>
<dbReference type="Proteomes" id="UP001238603">
    <property type="component" value="Unassembled WGS sequence"/>
</dbReference>
<feature type="domain" description="Phosphotyrosine protein phosphatase I" evidence="5">
    <location>
        <begin position="2"/>
        <end position="149"/>
    </location>
</feature>
<evidence type="ECO:0000259" key="5">
    <source>
        <dbReference type="SMART" id="SM00226"/>
    </source>
</evidence>
<dbReference type="InterPro" id="IPR017867">
    <property type="entry name" value="Tyr_phospatase_low_mol_wt"/>
</dbReference>
<dbReference type="PRINTS" id="PR00719">
    <property type="entry name" value="LMWPTPASE"/>
</dbReference>
<dbReference type="InterPro" id="IPR036196">
    <property type="entry name" value="Ptyr_pPase_sf"/>
</dbReference>
<dbReference type="InterPro" id="IPR023485">
    <property type="entry name" value="Ptyr_pPase"/>
</dbReference>
<dbReference type="PANTHER" id="PTHR11717:SF7">
    <property type="entry name" value="LOW MOLECULAR WEIGHT PHOSPHOTYROSINE PROTEIN PHOSPHATASE"/>
    <property type="match status" value="1"/>
</dbReference>
<dbReference type="EC" id="3.1.3.48" evidence="2"/>
<comment type="caution">
    <text evidence="6">The sequence shown here is derived from an EMBL/GenBank/DDBJ whole genome shotgun (WGS) entry which is preliminary data.</text>
</comment>
<reference evidence="6 7" key="1">
    <citation type="submission" date="2023-06" db="EMBL/GenBank/DDBJ databases">
        <title>Pelomonas sp. APW6 16S ribosomal RNA gene genome sequencing and assembly.</title>
        <authorList>
            <person name="Woo H."/>
        </authorList>
    </citation>
    <scope>NUCLEOTIDE SEQUENCE [LARGE SCALE GENOMIC DNA]</scope>
    <source>
        <strain evidence="6 7">APW6</strain>
    </source>
</reference>
<evidence type="ECO:0000256" key="1">
    <source>
        <dbReference type="ARBA" id="ARBA00011063"/>
    </source>
</evidence>
<accession>A0ABT7LP09</accession>
<sequence length="157" mass="17405">MKSLLLVCTANICRSPMAEAVFKAQAAVLGLGRVASAGVRASSRAQSMDARAAAALSRRKYPLEKKWRSRRIEADDFLRFDHLLAMDEDNLHALRRQCPPELLHKVGLLLDVVPGREGQEVPDPYFGSAQGFENVLDLIELAARSWSQSPLVRRVVP</sequence>
<keyword evidence="7" id="KW-1185">Reference proteome</keyword>
<protein>
    <recommendedName>
        <fullName evidence="2">protein-tyrosine-phosphatase</fullName>
        <ecNumber evidence="2">3.1.3.48</ecNumber>
    </recommendedName>
</protein>
<dbReference type="PANTHER" id="PTHR11717">
    <property type="entry name" value="LOW MOLECULAR WEIGHT PROTEIN TYROSINE PHOSPHATASE"/>
    <property type="match status" value="1"/>
</dbReference>
<proteinExistence type="inferred from homology"/>
<dbReference type="SUPFAM" id="SSF52788">
    <property type="entry name" value="Phosphotyrosine protein phosphatases I"/>
    <property type="match status" value="1"/>
</dbReference>
<dbReference type="GO" id="GO:0004725">
    <property type="term" value="F:protein tyrosine phosphatase activity"/>
    <property type="evidence" value="ECO:0007669"/>
    <property type="project" value="UniProtKB-EC"/>
</dbReference>
<evidence type="ECO:0000256" key="4">
    <source>
        <dbReference type="ARBA" id="ARBA00022912"/>
    </source>
</evidence>
<evidence type="ECO:0000256" key="2">
    <source>
        <dbReference type="ARBA" id="ARBA00013064"/>
    </source>
</evidence>
<gene>
    <name evidence="6" type="ORF">QRD43_22120</name>
</gene>
<dbReference type="InterPro" id="IPR050438">
    <property type="entry name" value="LMW_PTPase"/>
</dbReference>
<evidence type="ECO:0000313" key="7">
    <source>
        <dbReference type="Proteomes" id="UP001238603"/>
    </source>
</evidence>
<dbReference type="SMART" id="SM00226">
    <property type="entry name" value="LMWPc"/>
    <property type="match status" value="1"/>
</dbReference>